<evidence type="ECO:0000313" key="3">
    <source>
        <dbReference type="Proteomes" id="UP000249794"/>
    </source>
</evidence>
<reference evidence="3" key="1">
    <citation type="submission" date="2018-04" db="EMBL/GenBank/DDBJ databases">
        <authorList>
            <person name="Cornet L."/>
        </authorList>
    </citation>
    <scope>NUCLEOTIDE SEQUENCE [LARGE SCALE GENOMIC DNA]</scope>
</reference>
<protein>
    <submittedName>
        <fullName evidence="2">Uncharacterized protein</fullName>
    </submittedName>
</protein>
<comment type="caution">
    <text evidence="2">The sequence shown here is derived from an EMBL/GenBank/DDBJ whole genome shotgun (WGS) entry which is preliminary data.</text>
</comment>
<proteinExistence type="predicted"/>
<gene>
    <name evidence="2" type="ORF">DCF15_17095</name>
</gene>
<evidence type="ECO:0000256" key="1">
    <source>
        <dbReference type="SAM" id="SignalP"/>
    </source>
</evidence>
<feature type="signal peptide" evidence="1">
    <location>
        <begin position="1"/>
        <end position="29"/>
    </location>
</feature>
<dbReference type="AlphaFoldDB" id="A0A2W4X1D4"/>
<accession>A0A2W4X1D4</accession>
<evidence type="ECO:0000313" key="2">
    <source>
        <dbReference type="EMBL" id="PZO49267.1"/>
    </source>
</evidence>
<keyword evidence="1" id="KW-0732">Signal</keyword>
<feature type="chain" id="PRO_5015919789" evidence="1">
    <location>
        <begin position="30"/>
        <end position="212"/>
    </location>
</feature>
<dbReference type="EMBL" id="QBMP01000217">
    <property type="protein sequence ID" value="PZO49267.1"/>
    <property type="molecule type" value="Genomic_DNA"/>
</dbReference>
<name>A0A2W4X1D4_9CYAN</name>
<reference evidence="2 3" key="2">
    <citation type="submission" date="2018-06" db="EMBL/GenBank/DDBJ databases">
        <title>Metagenomic assembly of (sub)arctic Cyanobacteria and their associated microbiome from non-axenic cultures.</title>
        <authorList>
            <person name="Baurain D."/>
        </authorList>
    </citation>
    <scope>NUCLEOTIDE SEQUENCE [LARGE SCALE GENOMIC DNA]</scope>
    <source>
        <strain evidence="2">ULC027bin1</strain>
    </source>
</reference>
<sequence>MMIKRILVSAIAGLALFFATLTSVSSAYAGTVTPVSDLLFKISPLYVTSYIATDAPPAKPDVLSQLKATVMPHLTEILTPEQLAMFETNISGGGSFRKTFKSLMLTPTQKGEIKTLLSSVTQKGALASLTPDQKKELFMKKKEAFMPFSEEIIDKINAGKADGTSVSQEVQDKIEKGIKARDTFMPSPESIMEKIESSIESVKAGIEDTVDN</sequence>
<organism evidence="2 3">
    <name type="scientific">Phormidesmis priestleyi</name>
    <dbReference type="NCBI Taxonomy" id="268141"/>
    <lineage>
        <taxon>Bacteria</taxon>
        <taxon>Bacillati</taxon>
        <taxon>Cyanobacteriota</taxon>
        <taxon>Cyanophyceae</taxon>
        <taxon>Leptolyngbyales</taxon>
        <taxon>Leptolyngbyaceae</taxon>
        <taxon>Phormidesmis</taxon>
    </lineage>
</organism>
<dbReference type="Proteomes" id="UP000249794">
    <property type="component" value="Unassembled WGS sequence"/>
</dbReference>